<dbReference type="InParanoid" id="G8YIA9"/>
<reference evidence="4" key="2">
    <citation type="journal article" date="2012" name="G3 (Bethesda)">
        <title>Pichia sorbitophila, an interspecies yeast hybrid reveals early steps of genome resolution following polyploidization.</title>
        <authorList>
            <person name="Leh Louis V."/>
            <person name="Despons L."/>
            <person name="Friedrich A."/>
            <person name="Martin T."/>
            <person name="Durrens P."/>
            <person name="Casaregola S."/>
            <person name="Neuveglise C."/>
            <person name="Fairhead C."/>
            <person name="Marck C."/>
            <person name="Cruz J.A."/>
            <person name="Straub M.L."/>
            <person name="Kugler V."/>
            <person name="Sacerdot C."/>
            <person name="Uzunov Z."/>
            <person name="Thierry A."/>
            <person name="Weiss S."/>
            <person name="Bleykasten C."/>
            <person name="De Montigny J."/>
            <person name="Jacques N."/>
            <person name="Jung P."/>
            <person name="Lemaire M."/>
            <person name="Mallet S."/>
            <person name="Morel G."/>
            <person name="Richard G.F."/>
            <person name="Sarkar A."/>
            <person name="Savel G."/>
            <person name="Schacherer J."/>
            <person name="Seret M.L."/>
            <person name="Talla E."/>
            <person name="Samson G."/>
            <person name="Jubin C."/>
            <person name="Poulain J."/>
            <person name="Vacherie B."/>
            <person name="Barbe V."/>
            <person name="Pelletier E."/>
            <person name="Sherman D.J."/>
            <person name="Westhof E."/>
            <person name="Weissenbach J."/>
            <person name="Baret P.V."/>
            <person name="Wincker P."/>
            <person name="Gaillardin C."/>
            <person name="Dujon B."/>
            <person name="Souciet J.L."/>
        </authorList>
    </citation>
    <scope>NUCLEOTIDE SEQUENCE [LARGE SCALE GENOMIC DNA]</scope>
    <source>
        <strain evidence="4">ATCC MYA-4447 / BCRC 22081 / CBS 7064 / NBRC 10061 / NRRL Y-12695</strain>
    </source>
</reference>
<accession>G8YIA9</accession>
<dbReference type="Proteomes" id="UP000005222">
    <property type="component" value="Chromosome H"/>
</dbReference>
<dbReference type="Proteomes" id="UP000005222">
    <property type="component" value="Chromosome G"/>
</dbReference>
<organism evidence="3 4">
    <name type="scientific">Pichia sorbitophila (strain ATCC MYA-4447 / BCRC 22081 / CBS 7064 / NBRC 10061 / NRRL Y-12695)</name>
    <name type="common">Hybrid yeast</name>
    <dbReference type="NCBI Taxonomy" id="559304"/>
    <lineage>
        <taxon>Eukaryota</taxon>
        <taxon>Fungi</taxon>
        <taxon>Dikarya</taxon>
        <taxon>Ascomycota</taxon>
        <taxon>Saccharomycotina</taxon>
        <taxon>Pichiomycetes</taxon>
        <taxon>Debaryomycetaceae</taxon>
        <taxon>Millerozyma</taxon>
    </lineage>
</organism>
<dbReference type="EMBL" id="FO082052">
    <property type="protein sequence ID" value="CCE81161.1"/>
    <property type="molecule type" value="Genomic_DNA"/>
</dbReference>
<evidence type="ECO:0000313" key="2">
    <source>
        <dbReference type="EMBL" id="CCE80396.1"/>
    </source>
</evidence>
<proteinExistence type="predicted"/>
<dbReference type="FunCoup" id="G8YIA9">
    <property type="interactions" value="50"/>
</dbReference>
<name>G8YIA9_PICSO</name>
<dbReference type="PANTHER" id="PTHR28265:SF1">
    <property type="entry name" value="MAINTENANCE OF TELOMERE CAPPING PROTEIN 1"/>
    <property type="match status" value="1"/>
</dbReference>
<dbReference type="EMBL" id="FO082053">
    <property type="protein sequence ID" value="CCE80396.1"/>
    <property type="molecule type" value="Genomic_DNA"/>
</dbReference>
<dbReference type="HOGENOM" id="CLU_042692_0_0_1"/>
<dbReference type="STRING" id="559304.G8YIA9"/>
<feature type="compositionally biased region" description="Basic and acidic residues" evidence="1">
    <location>
        <begin position="1"/>
        <end position="11"/>
    </location>
</feature>
<protein>
    <submittedName>
        <fullName evidence="3">Piso0_003512 protein</fullName>
    </submittedName>
</protein>
<keyword evidence="4" id="KW-1185">Reference proteome</keyword>
<dbReference type="OrthoDB" id="5594977at2759"/>
<feature type="compositionally biased region" description="Basic and acidic residues" evidence="1">
    <location>
        <begin position="102"/>
        <end position="118"/>
    </location>
</feature>
<feature type="region of interest" description="Disordered" evidence="1">
    <location>
        <begin position="1"/>
        <end position="120"/>
    </location>
</feature>
<dbReference type="InterPro" id="IPR018814">
    <property type="entry name" value="DUF5427"/>
</dbReference>
<evidence type="ECO:0000313" key="4">
    <source>
        <dbReference type="Proteomes" id="UP000005222"/>
    </source>
</evidence>
<feature type="compositionally biased region" description="Basic and acidic residues" evidence="1">
    <location>
        <begin position="29"/>
        <end position="40"/>
    </location>
</feature>
<evidence type="ECO:0000256" key="1">
    <source>
        <dbReference type="SAM" id="MobiDB-lite"/>
    </source>
</evidence>
<dbReference type="AlphaFoldDB" id="G8YIA9"/>
<reference evidence="3" key="1">
    <citation type="submission" date="2011-10" db="EMBL/GenBank/DDBJ databases">
        <authorList>
            <person name="Genoscope - CEA"/>
        </authorList>
    </citation>
    <scope>NUCLEOTIDE SEQUENCE</scope>
</reference>
<dbReference type="eggNOG" id="ENOG502QU4J">
    <property type="taxonomic scope" value="Eukaryota"/>
</dbReference>
<gene>
    <name evidence="3" type="primary">Piso0_003512</name>
    <name evidence="2" type="ORF">GNLVRS01_PISO0G13954g</name>
    <name evidence="3" type="ORF">GNLVRS01_PISO0H13955g</name>
</gene>
<evidence type="ECO:0000313" key="3">
    <source>
        <dbReference type="EMBL" id="CCE81161.1"/>
    </source>
</evidence>
<sequence>MSKDNQNKDTDEVLDFLNSLPESKGTKTGPEKSGDGKENEEFLEFLDELAAHEKSKPSTPAPTGSKFEPKRGVSGAKDGASSGTQTPVKTGQKPATGAQESKTTEDNKEEHSKDEHGADIAPIEAISSWWSNSGSNKVSELWGSITSNAQTISEQTYQLASNTTNQISQQRQKFIENSDHEQILNISAKLNSILSNMSNQITQGLMSDTDELLNILLIYDLYNMNYLDRLCSDKFNEVMSQVEGGIRVTVSNFNHKDEPNDDKINLNLFQGKVIDGEKLCFANLESAIRDYVKVTKSEDEQKKEAEDHDESTQEVNSSNVFVSIQPITNRSTQNEGITRDEDAPIMIEANNPDSFAFTLILKDISNNITVITKTQPFPLKWAKWLNGEVSKEIEEIGEVNPSEWVSDWIKDGLSLGFGVLAQEYVVKRMGF</sequence>
<dbReference type="Pfam" id="PF10310">
    <property type="entry name" value="DUF5427"/>
    <property type="match status" value="1"/>
</dbReference>
<dbReference type="PANTHER" id="PTHR28265">
    <property type="entry name" value="MAINTENANCE OF TELOMERE CAPPING PROTEIN 1"/>
    <property type="match status" value="1"/>
</dbReference>